<dbReference type="AlphaFoldDB" id="A0A5A9W0V7"/>
<keyword evidence="2" id="KW-1185">Reference proteome</keyword>
<dbReference type="InterPro" id="IPR052551">
    <property type="entry name" value="UV-DNA_repair_photolyase"/>
</dbReference>
<dbReference type="Gene3D" id="1.10.579.10">
    <property type="entry name" value="DNA Cyclobutane Dipyrimidine Photolyase, subunit A, domain 3"/>
    <property type="match status" value="1"/>
</dbReference>
<evidence type="ECO:0000313" key="2">
    <source>
        <dbReference type="Proteomes" id="UP000325302"/>
    </source>
</evidence>
<dbReference type="InterPro" id="IPR007357">
    <property type="entry name" value="PhrB-like"/>
</dbReference>
<protein>
    <submittedName>
        <fullName evidence="1">Cryptochrome/photolyase family protein</fullName>
    </submittedName>
</protein>
<dbReference type="RefSeq" id="WP_149391713.1">
    <property type="nucleotide sequence ID" value="NZ_SMRS01000009.1"/>
</dbReference>
<proteinExistence type="predicted"/>
<gene>
    <name evidence="1" type="ORF">E1H14_11945</name>
</gene>
<dbReference type="Pfam" id="PF04244">
    <property type="entry name" value="DPRP"/>
    <property type="match status" value="1"/>
</dbReference>
<dbReference type="EMBL" id="SMRS01000009">
    <property type="protein sequence ID" value="KAA0873755.1"/>
    <property type="molecule type" value="Genomic_DNA"/>
</dbReference>
<dbReference type="Gene3D" id="1.25.40.80">
    <property type="match status" value="1"/>
</dbReference>
<keyword evidence="1" id="KW-0456">Lyase</keyword>
<comment type="caution">
    <text evidence="1">The sequence shown here is derived from an EMBL/GenBank/DDBJ whole genome shotgun (WGS) entry which is preliminary data.</text>
</comment>
<dbReference type="PANTHER" id="PTHR38657:SF1">
    <property type="entry name" value="SLR1343 PROTEIN"/>
    <property type="match status" value="1"/>
</dbReference>
<name>A0A5A9W0V7_9GAMM</name>
<dbReference type="Proteomes" id="UP000325302">
    <property type="component" value="Unassembled WGS sequence"/>
</dbReference>
<dbReference type="PANTHER" id="PTHR38657">
    <property type="entry name" value="SLR1343 PROTEIN"/>
    <property type="match status" value="1"/>
</dbReference>
<dbReference type="GO" id="GO:0016829">
    <property type="term" value="F:lyase activity"/>
    <property type="evidence" value="ECO:0007669"/>
    <property type="project" value="UniProtKB-KW"/>
</dbReference>
<dbReference type="Gene3D" id="1.10.10.1710">
    <property type="entry name" value="Deoxyribodipyrimidine photolyase-related"/>
    <property type="match status" value="1"/>
</dbReference>
<evidence type="ECO:0000313" key="1">
    <source>
        <dbReference type="EMBL" id="KAA0873755.1"/>
    </source>
</evidence>
<dbReference type="InterPro" id="IPR036134">
    <property type="entry name" value="Crypto/Photolyase_FAD-like_sf"/>
</dbReference>
<dbReference type="Gene3D" id="3.40.50.620">
    <property type="entry name" value="HUPs"/>
    <property type="match status" value="1"/>
</dbReference>
<sequence>MARELRLILGDQLNARHSWYRQVDSDVLYVMAELRQETDYVVHHVQKVLAFFAAMRKFSQALKTAGHQVLYLTLDDTQDWPDLLQGLAQLCATHKIKSLRYQAPDEYRLDQMLSRLPGLLDAEVFMDDTEHFLTSRDAWQNYPNSRMEFFYRALRRHYRVLLDEAGQPLGGRWNFDQENRHKLPAKQPLPSPLLFDEDVTELHDQLQRHAIQTLGQVDPKHLIWPLTRKDAKHLFQFFLEHCLANFGRYQDAMTDRGWSLFHSRLSFCLNTKMLHPLEIIQTTENYWKTHQEQISLAQVEGFIRQILGWREYVRALYWEKMPDYAEMNELAATRPLPEFYWHGKTHMACMAQAIQQSLEHAYAHHIQRLMLTGNFALLAGIHPDQVDAWYLGIYIDAIEWVELPNTRGMSQFADGGWIASKPYAASANYIHKMSDHCAGCHYDHKRKTGQGSCPFNSLYWHFLHRHRDQFCKNPRLALTYANWNKFSTSEQEAILATAETYLQQLDQL</sequence>
<reference evidence="1 2" key="1">
    <citation type="submission" date="2019-03" db="EMBL/GenBank/DDBJ databases">
        <title>Nitrincola sp. nov. isolated from an Indian soda lake.</title>
        <authorList>
            <person name="Joshi A."/>
            <person name="Thite S.V."/>
            <person name="Joseph N."/>
            <person name="Dhotre D."/>
            <person name="Moorthy M."/>
            <person name="Shouche Y.S."/>
        </authorList>
    </citation>
    <scope>NUCLEOTIDE SEQUENCE [LARGE SCALE GENOMIC DNA]</scope>
    <source>
        <strain evidence="1 2">MEB193</strain>
    </source>
</reference>
<dbReference type="SUPFAM" id="SSF48173">
    <property type="entry name" value="Cryptochrome/photolyase FAD-binding domain"/>
    <property type="match status" value="1"/>
</dbReference>
<accession>A0A5A9W0V7</accession>
<dbReference type="InterPro" id="IPR014729">
    <property type="entry name" value="Rossmann-like_a/b/a_fold"/>
</dbReference>
<organism evidence="1 2">
    <name type="scientific">Nitrincola tapanii</name>
    <dbReference type="NCBI Taxonomy" id="1708751"/>
    <lineage>
        <taxon>Bacteria</taxon>
        <taxon>Pseudomonadati</taxon>
        <taxon>Pseudomonadota</taxon>
        <taxon>Gammaproteobacteria</taxon>
        <taxon>Oceanospirillales</taxon>
        <taxon>Oceanospirillaceae</taxon>
        <taxon>Nitrincola</taxon>
    </lineage>
</organism>
<dbReference type="OrthoDB" id="5288100at2"/>